<evidence type="ECO:0000256" key="1">
    <source>
        <dbReference type="SAM" id="Phobius"/>
    </source>
</evidence>
<evidence type="ECO:0000313" key="3">
    <source>
        <dbReference type="Proteomes" id="UP001567538"/>
    </source>
</evidence>
<evidence type="ECO:0000313" key="2">
    <source>
        <dbReference type="EMBL" id="KAL1534390.1"/>
    </source>
</evidence>
<dbReference type="AlphaFoldDB" id="A0ABD1FRA5"/>
<accession>A0ABD1FRA5</accession>
<dbReference type="Proteomes" id="UP001567538">
    <property type="component" value="Unassembled WGS sequence"/>
</dbReference>
<evidence type="ECO:0008006" key="4">
    <source>
        <dbReference type="Google" id="ProtNLM"/>
    </source>
</evidence>
<keyword evidence="1" id="KW-0812">Transmembrane</keyword>
<keyword evidence="1" id="KW-0472">Membrane</keyword>
<gene>
    <name evidence="2" type="ORF">AAHA92_30573</name>
</gene>
<name>A0ABD1FRA5_SALDI</name>
<comment type="caution">
    <text evidence="2">The sequence shown here is derived from an EMBL/GenBank/DDBJ whole genome shotgun (WGS) entry which is preliminary data.</text>
</comment>
<keyword evidence="3" id="KW-1185">Reference proteome</keyword>
<protein>
    <recommendedName>
        <fullName evidence="4">Transmembrane protein</fullName>
    </recommendedName>
</protein>
<feature type="transmembrane region" description="Helical" evidence="1">
    <location>
        <begin position="43"/>
        <end position="61"/>
    </location>
</feature>
<dbReference type="EMBL" id="JBEAFC010000012">
    <property type="protein sequence ID" value="KAL1534390.1"/>
    <property type="molecule type" value="Genomic_DNA"/>
</dbReference>
<sequence>MAREEAEQGGWGSGSVVAMLVIALLLLLLPLGMAPGPVQPPSFSLLFVFPLFMAAILFFLFQASKTD</sequence>
<proteinExistence type="predicted"/>
<feature type="transmembrane region" description="Helical" evidence="1">
    <location>
        <begin position="12"/>
        <end position="31"/>
    </location>
</feature>
<organism evidence="2 3">
    <name type="scientific">Salvia divinorum</name>
    <name type="common">Maria pastora</name>
    <name type="synonym">Diviner's sage</name>
    <dbReference type="NCBI Taxonomy" id="28513"/>
    <lineage>
        <taxon>Eukaryota</taxon>
        <taxon>Viridiplantae</taxon>
        <taxon>Streptophyta</taxon>
        <taxon>Embryophyta</taxon>
        <taxon>Tracheophyta</taxon>
        <taxon>Spermatophyta</taxon>
        <taxon>Magnoliopsida</taxon>
        <taxon>eudicotyledons</taxon>
        <taxon>Gunneridae</taxon>
        <taxon>Pentapetalae</taxon>
        <taxon>asterids</taxon>
        <taxon>lamiids</taxon>
        <taxon>Lamiales</taxon>
        <taxon>Lamiaceae</taxon>
        <taxon>Nepetoideae</taxon>
        <taxon>Mentheae</taxon>
        <taxon>Salviinae</taxon>
        <taxon>Salvia</taxon>
        <taxon>Salvia subgen. Calosphace</taxon>
    </lineage>
</organism>
<reference evidence="2 3" key="1">
    <citation type="submission" date="2024-06" db="EMBL/GenBank/DDBJ databases">
        <title>A chromosome level genome sequence of Diviner's sage (Salvia divinorum).</title>
        <authorList>
            <person name="Ford S.A."/>
            <person name="Ro D.-K."/>
            <person name="Ness R.W."/>
            <person name="Phillips M.A."/>
        </authorList>
    </citation>
    <scope>NUCLEOTIDE SEQUENCE [LARGE SCALE GENOMIC DNA]</scope>
    <source>
        <strain evidence="2">SAF-2024a</strain>
        <tissue evidence="2">Leaf</tissue>
    </source>
</reference>
<keyword evidence="1" id="KW-1133">Transmembrane helix</keyword>